<comment type="cofactor">
    <cofactor evidence="1">
        <name>Mg(2+)</name>
        <dbReference type="ChEBI" id="CHEBI:18420"/>
    </cofactor>
</comment>
<dbReference type="PANTHER" id="PTHR42904">
    <property type="entry name" value="NUDIX HYDROLASE, NUDC SUBFAMILY"/>
    <property type="match status" value="1"/>
</dbReference>
<sequence>MSQKVNYSAYTVAPHLEAVYNIPFTSFRAAFTQYNHFVGGSLIFSRTATNPERLRILLLQRASTDAFPELWEGSGGSFEDEDKTILEVVARELFEETGLRVLKFVEFVQIEEWEKQGLGLVGKFTFIIEADEARPPVPLSKEDKTLLGDEPDDGTITPGLSKHLEHLPKLDPAEHQAFTWATEEEVREGKFKSFGLQAETILKGFNILKQKLGLI</sequence>
<keyword evidence="3" id="KW-0378">Hydrolase</keyword>
<reference evidence="6 7" key="1">
    <citation type="submission" date="2024-07" db="EMBL/GenBank/DDBJ databases">
        <title>Section-level genome sequencing and comparative genomics of Aspergillus sections Usti and Cavernicolus.</title>
        <authorList>
            <consortium name="Lawrence Berkeley National Laboratory"/>
            <person name="Nybo J.L."/>
            <person name="Vesth T.C."/>
            <person name="Theobald S."/>
            <person name="Frisvad J.C."/>
            <person name="Larsen T.O."/>
            <person name="Kjaerboelling I."/>
            <person name="Rothschild-Mancinelli K."/>
            <person name="Lyhne E.K."/>
            <person name="Kogle M.E."/>
            <person name="Barry K."/>
            <person name="Clum A."/>
            <person name="Na H."/>
            <person name="Ledsgaard L."/>
            <person name="Lin J."/>
            <person name="Lipzen A."/>
            <person name="Kuo A."/>
            <person name="Riley R."/>
            <person name="Mondo S."/>
            <person name="Labutti K."/>
            <person name="Haridas S."/>
            <person name="Pangalinan J."/>
            <person name="Salamov A.A."/>
            <person name="Simmons B.A."/>
            <person name="Magnuson J.K."/>
            <person name="Chen J."/>
            <person name="Drula E."/>
            <person name="Henrissat B."/>
            <person name="Wiebenga A."/>
            <person name="Lubbers R.J."/>
            <person name="Gomes A.C."/>
            <person name="Makela M.R."/>
            <person name="Stajich J."/>
            <person name="Grigoriev I.V."/>
            <person name="Mortensen U.H."/>
            <person name="De Vries R.P."/>
            <person name="Baker S.E."/>
            <person name="Andersen M.R."/>
        </authorList>
    </citation>
    <scope>NUCLEOTIDE SEQUENCE [LARGE SCALE GENOMIC DNA]</scope>
    <source>
        <strain evidence="6 7">CBS 588.65</strain>
    </source>
</reference>
<evidence type="ECO:0000313" key="6">
    <source>
        <dbReference type="EMBL" id="KAL2809832.1"/>
    </source>
</evidence>
<evidence type="ECO:0000313" key="7">
    <source>
        <dbReference type="Proteomes" id="UP001610334"/>
    </source>
</evidence>
<dbReference type="SUPFAM" id="SSF55811">
    <property type="entry name" value="Nudix"/>
    <property type="match status" value="1"/>
</dbReference>
<feature type="domain" description="Nudix hydrolase" evidence="5">
    <location>
        <begin position="34"/>
        <end position="209"/>
    </location>
</feature>
<dbReference type="PANTHER" id="PTHR42904:SF1">
    <property type="entry name" value="NUCLEOSIDE DIPHOSPHATE-LINKED MOIETY X MOTIF 17"/>
    <property type="match status" value="1"/>
</dbReference>
<dbReference type="InterPro" id="IPR000086">
    <property type="entry name" value="NUDIX_hydrolase_dom"/>
</dbReference>
<keyword evidence="4" id="KW-0460">Magnesium</keyword>
<dbReference type="EMBL" id="JBFXLT010000081">
    <property type="protein sequence ID" value="KAL2809832.1"/>
    <property type="molecule type" value="Genomic_DNA"/>
</dbReference>
<gene>
    <name evidence="6" type="ORF">BJX63DRAFT_403912</name>
</gene>
<name>A0ABR4H4Q3_9EURO</name>
<dbReference type="InterPro" id="IPR050241">
    <property type="entry name" value="NAD-cap_RNA_hydrolase_NudC"/>
</dbReference>
<evidence type="ECO:0000256" key="4">
    <source>
        <dbReference type="ARBA" id="ARBA00022842"/>
    </source>
</evidence>
<dbReference type="InterPro" id="IPR015797">
    <property type="entry name" value="NUDIX_hydrolase-like_dom_sf"/>
</dbReference>
<dbReference type="Pfam" id="PF00293">
    <property type="entry name" value="NUDIX"/>
    <property type="match status" value="1"/>
</dbReference>
<dbReference type="CDD" id="cd02883">
    <property type="entry name" value="NUDIX_Hydrolase"/>
    <property type="match status" value="1"/>
</dbReference>
<organism evidence="6 7">
    <name type="scientific">Aspergillus granulosus</name>
    <dbReference type="NCBI Taxonomy" id="176169"/>
    <lineage>
        <taxon>Eukaryota</taxon>
        <taxon>Fungi</taxon>
        <taxon>Dikarya</taxon>
        <taxon>Ascomycota</taxon>
        <taxon>Pezizomycotina</taxon>
        <taxon>Eurotiomycetes</taxon>
        <taxon>Eurotiomycetidae</taxon>
        <taxon>Eurotiales</taxon>
        <taxon>Aspergillaceae</taxon>
        <taxon>Aspergillus</taxon>
        <taxon>Aspergillus subgen. Nidulantes</taxon>
    </lineage>
</organism>
<protein>
    <recommendedName>
        <fullName evidence="5">Nudix hydrolase domain-containing protein</fullName>
    </recommendedName>
</protein>
<proteinExistence type="predicted"/>
<dbReference type="Proteomes" id="UP001610334">
    <property type="component" value="Unassembled WGS sequence"/>
</dbReference>
<accession>A0ABR4H4Q3</accession>
<evidence type="ECO:0000256" key="2">
    <source>
        <dbReference type="ARBA" id="ARBA00022723"/>
    </source>
</evidence>
<comment type="caution">
    <text evidence="6">The sequence shown here is derived from an EMBL/GenBank/DDBJ whole genome shotgun (WGS) entry which is preliminary data.</text>
</comment>
<evidence type="ECO:0000256" key="1">
    <source>
        <dbReference type="ARBA" id="ARBA00001946"/>
    </source>
</evidence>
<dbReference type="PROSITE" id="PS51462">
    <property type="entry name" value="NUDIX"/>
    <property type="match status" value="1"/>
</dbReference>
<dbReference type="Gene3D" id="3.90.79.10">
    <property type="entry name" value="Nucleoside Triphosphate Pyrophosphohydrolase"/>
    <property type="match status" value="1"/>
</dbReference>
<keyword evidence="7" id="KW-1185">Reference proteome</keyword>
<evidence type="ECO:0000256" key="3">
    <source>
        <dbReference type="ARBA" id="ARBA00022801"/>
    </source>
</evidence>
<evidence type="ECO:0000259" key="5">
    <source>
        <dbReference type="PROSITE" id="PS51462"/>
    </source>
</evidence>
<keyword evidence="2" id="KW-0479">Metal-binding</keyword>